<organism evidence="2 3">
    <name type="scientific">Candidatus Borkfalkia faecipullorum</name>
    <dbReference type="NCBI Taxonomy" id="2838510"/>
    <lineage>
        <taxon>Bacteria</taxon>
        <taxon>Bacillati</taxon>
        <taxon>Bacillota</taxon>
        <taxon>Clostridia</taxon>
        <taxon>Christensenellales</taxon>
        <taxon>Christensenellaceae</taxon>
        <taxon>Candidatus Borkfalkia</taxon>
    </lineage>
</organism>
<sequence length="321" mass="33550">MSTEKYYVGIDLGGMSAKGGLFSPEGKMVAKSTVKTCKEEGFAVTAKNLAGLAREVCELAKVPLSQLGGVGVGTPGIIDGANGIVVAWTNFDWENVPLAAEMSKNLGGIPVKISNDANAAALGEAKFGAGKKFTDSITITLGTGVGSGIIIGGKIFEGFRGGAGEAGHMTLVVGGIPCTCGRRGCFEQYASASALIRDTKKSMFEHKDSAMWKIAPDPEEVNGVTSFTAAKEGDKAAQEVVKNYIMYLSEGILNLVNCFRPQAIIIGGGVSGQGEYLLQPVRKYVDEHLFVGFDRIPLSIVRAQLGNDAGIWGAYALAAND</sequence>
<dbReference type="PROSITE" id="PS01125">
    <property type="entry name" value="ROK"/>
    <property type="match status" value="1"/>
</dbReference>
<comment type="similarity">
    <text evidence="1">Belongs to the ROK (NagC/XylR) family.</text>
</comment>
<reference evidence="2" key="1">
    <citation type="journal article" date="2021" name="PeerJ">
        <title>Extensive microbial diversity within the chicken gut microbiome revealed by metagenomics and culture.</title>
        <authorList>
            <person name="Gilroy R."/>
            <person name="Ravi A."/>
            <person name="Getino M."/>
            <person name="Pursley I."/>
            <person name="Horton D.L."/>
            <person name="Alikhan N.F."/>
            <person name="Baker D."/>
            <person name="Gharbi K."/>
            <person name="Hall N."/>
            <person name="Watson M."/>
            <person name="Adriaenssens E.M."/>
            <person name="Foster-Nyarko E."/>
            <person name="Jarju S."/>
            <person name="Secka A."/>
            <person name="Antonio M."/>
            <person name="Oren A."/>
            <person name="Chaudhuri R.R."/>
            <person name="La Ragione R."/>
            <person name="Hildebrand F."/>
            <person name="Pallen M.J."/>
        </authorList>
    </citation>
    <scope>NUCLEOTIDE SEQUENCE</scope>
    <source>
        <strain evidence="2">811</strain>
    </source>
</reference>
<evidence type="ECO:0000256" key="1">
    <source>
        <dbReference type="ARBA" id="ARBA00006479"/>
    </source>
</evidence>
<reference evidence="2" key="2">
    <citation type="submission" date="2021-04" db="EMBL/GenBank/DDBJ databases">
        <authorList>
            <person name="Gilroy R."/>
        </authorList>
    </citation>
    <scope>NUCLEOTIDE SEQUENCE</scope>
    <source>
        <strain evidence="2">811</strain>
    </source>
</reference>
<dbReference type="PANTHER" id="PTHR18964:SF149">
    <property type="entry name" value="BIFUNCTIONAL UDP-N-ACETYLGLUCOSAMINE 2-EPIMERASE_N-ACETYLMANNOSAMINE KINASE"/>
    <property type="match status" value="1"/>
</dbReference>
<protein>
    <submittedName>
        <fullName evidence="2">ROK family protein</fullName>
    </submittedName>
</protein>
<dbReference type="InterPro" id="IPR043129">
    <property type="entry name" value="ATPase_NBD"/>
</dbReference>
<accession>A0A9D2AGY5</accession>
<dbReference type="EMBL" id="DXFX01000104">
    <property type="protein sequence ID" value="HIX08440.1"/>
    <property type="molecule type" value="Genomic_DNA"/>
</dbReference>
<dbReference type="Gene3D" id="3.30.420.40">
    <property type="match status" value="2"/>
</dbReference>
<comment type="caution">
    <text evidence="2">The sequence shown here is derived from an EMBL/GenBank/DDBJ whole genome shotgun (WGS) entry which is preliminary data.</text>
</comment>
<dbReference type="Pfam" id="PF00480">
    <property type="entry name" value="ROK"/>
    <property type="match status" value="1"/>
</dbReference>
<name>A0A9D2AGY5_9FIRM</name>
<dbReference type="AlphaFoldDB" id="A0A9D2AGY5"/>
<dbReference type="SUPFAM" id="SSF53067">
    <property type="entry name" value="Actin-like ATPase domain"/>
    <property type="match status" value="1"/>
</dbReference>
<proteinExistence type="inferred from homology"/>
<dbReference type="InterPro" id="IPR000600">
    <property type="entry name" value="ROK"/>
</dbReference>
<gene>
    <name evidence="2" type="ORF">H9741_08220</name>
</gene>
<evidence type="ECO:0000313" key="3">
    <source>
        <dbReference type="Proteomes" id="UP000824204"/>
    </source>
</evidence>
<dbReference type="InterPro" id="IPR049874">
    <property type="entry name" value="ROK_cs"/>
</dbReference>
<dbReference type="PANTHER" id="PTHR18964">
    <property type="entry name" value="ROK (REPRESSOR, ORF, KINASE) FAMILY"/>
    <property type="match status" value="1"/>
</dbReference>
<dbReference type="Proteomes" id="UP000824204">
    <property type="component" value="Unassembled WGS sequence"/>
</dbReference>
<evidence type="ECO:0000313" key="2">
    <source>
        <dbReference type="EMBL" id="HIX08440.1"/>
    </source>
</evidence>